<proteinExistence type="predicted"/>
<protein>
    <submittedName>
        <fullName evidence="1">Uncharacterized protein</fullName>
    </submittedName>
</protein>
<gene>
    <name evidence="1" type="ORF">J2Z20_003064</name>
</gene>
<dbReference type="RefSeq" id="WP_209852095.1">
    <property type="nucleotide sequence ID" value="NZ_CBCRVE010000004.1"/>
</dbReference>
<evidence type="ECO:0000313" key="1">
    <source>
        <dbReference type="EMBL" id="MBP1938145.1"/>
    </source>
</evidence>
<sequence>MEFEVGKYYEHTTGEQISIVGEIVTTLYGKCLVAESSESPDLKPVGKGDYYAENWHEISHVEWMSNFGE</sequence>
<comment type="caution">
    <text evidence="1">The sequence shown here is derived from an EMBL/GenBank/DDBJ whole genome shotgun (WGS) entry which is preliminary data.</text>
</comment>
<evidence type="ECO:0000313" key="2">
    <source>
        <dbReference type="Proteomes" id="UP001519273"/>
    </source>
</evidence>
<organism evidence="1 2">
    <name type="scientific">Paenibacillus sediminis</name>
    <dbReference type="NCBI Taxonomy" id="664909"/>
    <lineage>
        <taxon>Bacteria</taxon>
        <taxon>Bacillati</taxon>
        <taxon>Bacillota</taxon>
        <taxon>Bacilli</taxon>
        <taxon>Bacillales</taxon>
        <taxon>Paenibacillaceae</taxon>
        <taxon>Paenibacillus</taxon>
    </lineage>
</organism>
<reference evidence="1 2" key="1">
    <citation type="submission" date="2021-03" db="EMBL/GenBank/DDBJ databases">
        <title>Genomic Encyclopedia of Type Strains, Phase IV (KMG-IV): sequencing the most valuable type-strain genomes for metagenomic binning, comparative biology and taxonomic classification.</title>
        <authorList>
            <person name="Goeker M."/>
        </authorList>
    </citation>
    <scope>NUCLEOTIDE SEQUENCE [LARGE SCALE GENOMIC DNA]</scope>
    <source>
        <strain evidence="1 2">DSM 23491</strain>
    </source>
</reference>
<accession>A0ABS4H6J3</accession>
<dbReference type="Proteomes" id="UP001519273">
    <property type="component" value="Unassembled WGS sequence"/>
</dbReference>
<name>A0ABS4H6J3_9BACL</name>
<dbReference type="EMBL" id="JAGGKP010000011">
    <property type="protein sequence ID" value="MBP1938145.1"/>
    <property type="molecule type" value="Genomic_DNA"/>
</dbReference>
<keyword evidence="2" id="KW-1185">Reference proteome</keyword>